<dbReference type="AlphaFoldDB" id="A0A5B8XSA3"/>
<proteinExistence type="predicted"/>
<reference evidence="2 3" key="1">
    <citation type="submission" date="2019-08" db="EMBL/GenBank/DDBJ databases">
        <authorList>
            <person name="Liang Q."/>
        </authorList>
    </citation>
    <scope>NUCLEOTIDE SEQUENCE [LARGE SCALE GENOMIC DNA]</scope>
    <source>
        <strain evidence="2 3">V1718</strain>
    </source>
</reference>
<dbReference type="Pfam" id="PF03372">
    <property type="entry name" value="Exo_endo_phos"/>
    <property type="match status" value="1"/>
</dbReference>
<dbReference type="InterPro" id="IPR051916">
    <property type="entry name" value="GPI-anchor_lipid_remodeler"/>
</dbReference>
<dbReference type="PANTHER" id="PTHR14859:SF1">
    <property type="entry name" value="PGAP2-INTERACTING PROTEIN"/>
    <property type="match status" value="1"/>
</dbReference>
<evidence type="ECO:0000259" key="1">
    <source>
        <dbReference type="Pfam" id="PF03372"/>
    </source>
</evidence>
<protein>
    <recommendedName>
        <fullName evidence="1">Endonuclease/exonuclease/phosphatase domain-containing protein</fullName>
    </recommendedName>
</protein>
<dbReference type="EMBL" id="CP042467">
    <property type="protein sequence ID" value="QED26289.1"/>
    <property type="molecule type" value="Genomic_DNA"/>
</dbReference>
<dbReference type="Gene3D" id="3.60.10.10">
    <property type="entry name" value="Endonuclease/exonuclease/phosphatase"/>
    <property type="match status" value="1"/>
</dbReference>
<name>A0A5B8XSA3_9DELT</name>
<dbReference type="InterPro" id="IPR005135">
    <property type="entry name" value="Endo/exonuclease/phosphatase"/>
</dbReference>
<dbReference type="PANTHER" id="PTHR14859">
    <property type="entry name" value="CALCOFLUOR WHITE HYPERSENSITIVE PROTEIN PRECURSOR"/>
    <property type="match status" value="1"/>
</dbReference>
<feature type="domain" description="Endonuclease/exonuclease/phosphatase" evidence="1">
    <location>
        <begin position="4"/>
        <end position="206"/>
    </location>
</feature>
<organism evidence="2 3">
    <name type="scientific">Microvenator marinus</name>
    <dbReference type="NCBI Taxonomy" id="2600177"/>
    <lineage>
        <taxon>Bacteria</taxon>
        <taxon>Deltaproteobacteria</taxon>
        <taxon>Bradymonadales</taxon>
        <taxon>Microvenatoraceae</taxon>
        <taxon>Microvenator</taxon>
    </lineage>
</organism>
<gene>
    <name evidence="2" type="ORF">FRD01_03255</name>
</gene>
<dbReference type="OrthoDB" id="9813425at2"/>
<keyword evidence="3" id="KW-1185">Reference proteome</keyword>
<accession>A0A5B8XSA3</accession>
<dbReference type="GO" id="GO:0006506">
    <property type="term" value="P:GPI anchor biosynthetic process"/>
    <property type="evidence" value="ECO:0007669"/>
    <property type="project" value="TreeGrafter"/>
</dbReference>
<dbReference type="GO" id="GO:0016020">
    <property type="term" value="C:membrane"/>
    <property type="evidence" value="ECO:0007669"/>
    <property type="project" value="GOC"/>
</dbReference>
<sequence length="219" mass="24714">MKVMTWNIRLGIQEGLDAIIEEIRTHNPDILALQEVGRHWKMGPPGDTTTSIASALGYFGSFAPCIVEDQHEYGHALLSRWPIEKAEVIQLPQDVDEPRALLYSEVAHPELKLKILSTHLSYIDDRALQAPVLLNSVRDRKPHLVLGDLNADDEPWLLEMDDLLNRAEQPLATYPTPEPRLNLDYLFSAGMWKEAQRLDTGESSDHYAVLGVLELPTFS</sequence>
<dbReference type="RefSeq" id="WP_146957607.1">
    <property type="nucleotide sequence ID" value="NZ_CP042467.1"/>
</dbReference>
<dbReference type="Proteomes" id="UP000321595">
    <property type="component" value="Chromosome"/>
</dbReference>
<dbReference type="KEGG" id="bbae:FRD01_03255"/>
<evidence type="ECO:0000313" key="2">
    <source>
        <dbReference type="EMBL" id="QED26289.1"/>
    </source>
</evidence>
<dbReference type="SUPFAM" id="SSF56219">
    <property type="entry name" value="DNase I-like"/>
    <property type="match status" value="1"/>
</dbReference>
<dbReference type="GO" id="GO:0003824">
    <property type="term" value="F:catalytic activity"/>
    <property type="evidence" value="ECO:0007669"/>
    <property type="project" value="InterPro"/>
</dbReference>
<evidence type="ECO:0000313" key="3">
    <source>
        <dbReference type="Proteomes" id="UP000321595"/>
    </source>
</evidence>
<dbReference type="InterPro" id="IPR036691">
    <property type="entry name" value="Endo/exonu/phosph_ase_sf"/>
</dbReference>